<protein>
    <submittedName>
        <fullName evidence="6">MerR family transcriptional regulator</fullName>
    </submittedName>
</protein>
<dbReference type="AlphaFoldDB" id="A0A9Q4B3V4"/>
<proteinExistence type="predicted"/>
<dbReference type="SUPFAM" id="SSF89082">
    <property type="entry name" value="Antibiotic binding domain of TipA-like multidrug resistance regulators"/>
    <property type="match status" value="1"/>
</dbReference>
<keyword evidence="1" id="KW-0805">Transcription regulation</keyword>
<dbReference type="InterPro" id="IPR047057">
    <property type="entry name" value="MerR_fam"/>
</dbReference>
<evidence type="ECO:0000256" key="1">
    <source>
        <dbReference type="ARBA" id="ARBA00023015"/>
    </source>
</evidence>
<dbReference type="PRINTS" id="PR00040">
    <property type="entry name" value="HTHMERR"/>
</dbReference>
<evidence type="ECO:0000256" key="4">
    <source>
        <dbReference type="ARBA" id="ARBA00023163"/>
    </source>
</evidence>
<dbReference type="Gene3D" id="1.10.490.50">
    <property type="entry name" value="Antibiotic binding domain of TipA-like multidrug resistance regulators"/>
    <property type="match status" value="1"/>
</dbReference>
<keyword evidence="3" id="KW-0010">Activator</keyword>
<reference evidence="6" key="1">
    <citation type="submission" date="2020-06" db="EMBL/GenBank/DDBJ databases">
        <title>Insight into the genomes of haloalkaliphilic bacilli from Kenyan soda lakes.</title>
        <authorList>
            <person name="Mwirichia R."/>
            <person name="Villamizar G.C."/>
            <person name="Poehlein A."/>
            <person name="Mugweru J."/>
            <person name="Kipnyargis A."/>
            <person name="Kiplimo D."/>
            <person name="Orwa P."/>
            <person name="Daniel R."/>
        </authorList>
    </citation>
    <scope>NUCLEOTIDE SEQUENCE</scope>
    <source>
        <strain evidence="6">B1096_S55</strain>
    </source>
</reference>
<dbReference type="EMBL" id="JABXYM010000001">
    <property type="protein sequence ID" value="MCR6097480.1"/>
    <property type="molecule type" value="Genomic_DNA"/>
</dbReference>
<dbReference type="GO" id="GO:0003700">
    <property type="term" value="F:DNA-binding transcription factor activity"/>
    <property type="evidence" value="ECO:0007669"/>
    <property type="project" value="InterPro"/>
</dbReference>
<dbReference type="PANTHER" id="PTHR30204">
    <property type="entry name" value="REDOX-CYCLING DRUG-SENSING TRANSCRIPTIONAL ACTIVATOR SOXR"/>
    <property type="match status" value="1"/>
</dbReference>
<dbReference type="GO" id="GO:0003677">
    <property type="term" value="F:DNA binding"/>
    <property type="evidence" value="ECO:0007669"/>
    <property type="project" value="UniProtKB-KW"/>
</dbReference>
<evidence type="ECO:0000313" key="6">
    <source>
        <dbReference type="EMBL" id="MCR6097480.1"/>
    </source>
</evidence>
<dbReference type="InterPro" id="IPR036244">
    <property type="entry name" value="TipA-like_antibiotic-bd"/>
</dbReference>
<dbReference type="InterPro" id="IPR000551">
    <property type="entry name" value="MerR-type_HTH_dom"/>
</dbReference>
<gene>
    <name evidence="6" type="ORF">HXA33_13080</name>
</gene>
<sequence length="254" mass="29537">MAYTIKKLSTLAGVTTRTLRYYDEIGLLKPARINSSGYRLYEQAEVDKLQQILFYKELGMELERIIAILNDPTFDATHALKEHRVKLLEKREQLDLLIANVTKTLDTKEGKKMMADDEKFEGFKKTLIDENEQAYGKEIREKYGDDTINQANAKLQNMTEEDYETVTNLAEHIHETLAEALQLGDPSSDLAQKAADLHRQWLSFYWPDYSKEAHANLAQMYVDDERFRAYYDKEQEGIAELLRDAIYIYTGMKK</sequence>
<keyword evidence="2" id="KW-0238">DNA-binding</keyword>
<comment type="caution">
    <text evidence="6">The sequence shown here is derived from an EMBL/GenBank/DDBJ whole genome shotgun (WGS) entry which is preliminary data.</text>
</comment>
<dbReference type="Gene3D" id="1.10.1660.10">
    <property type="match status" value="1"/>
</dbReference>
<dbReference type="SMART" id="SM00422">
    <property type="entry name" value="HTH_MERR"/>
    <property type="match status" value="1"/>
</dbReference>
<evidence type="ECO:0000259" key="5">
    <source>
        <dbReference type="PROSITE" id="PS50937"/>
    </source>
</evidence>
<evidence type="ECO:0000256" key="3">
    <source>
        <dbReference type="ARBA" id="ARBA00023159"/>
    </source>
</evidence>
<evidence type="ECO:0000256" key="2">
    <source>
        <dbReference type="ARBA" id="ARBA00023125"/>
    </source>
</evidence>
<feature type="domain" description="HTH merR-type" evidence="5">
    <location>
        <begin position="2"/>
        <end position="71"/>
    </location>
</feature>
<dbReference type="Proteomes" id="UP001057753">
    <property type="component" value="Unassembled WGS sequence"/>
</dbReference>
<dbReference type="Pfam" id="PF07739">
    <property type="entry name" value="TipAS"/>
    <property type="match status" value="1"/>
</dbReference>
<evidence type="ECO:0000313" key="7">
    <source>
        <dbReference type="Proteomes" id="UP001057753"/>
    </source>
</evidence>
<dbReference type="SUPFAM" id="SSF46955">
    <property type="entry name" value="Putative DNA-binding domain"/>
    <property type="match status" value="1"/>
</dbReference>
<dbReference type="CDD" id="cd01106">
    <property type="entry name" value="HTH_TipAL-Mta"/>
    <property type="match status" value="1"/>
</dbReference>
<keyword evidence="7" id="KW-1185">Reference proteome</keyword>
<accession>A0A9Q4B3V4</accession>
<dbReference type="RefSeq" id="WP_257821867.1">
    <property type="nucleotide sequence ID" value="NZ_JABXYM010000001.1"/>
</dbReference>
<dbReference type="InterPro" id="IPR009061">
    <property type="entry name" value="DNA-bd_dom_put_sf"/>
</dbReference>
<organism evidence="6 7">
    <name type="scientific">Salipaludibacillus agaradhaerens</name>
    <name type="common">Bacillus agaradhaerens</name>
    <dbReference type="NCBI Taxonomy" id="76935"/>
    <lineage>
        <taxon>Bacteria</taxon>
        <taxon>Bacillati</taxon>
        <taxon>Bacillota</taxon>
        <taxon>Bacilli</taxon>
        <taxon>Bacillales</taxon>
        <taxon>Bacillaceae</taxon>
    </lineage>
</organism>
<dbReference type="Pfam" id="PF13411">
    <property type="entry name" value="MerR_1"/>
    <property type="match status" value="1"/>
</dbReference>
<dbReference type="InterPro" id="IPR012925">
    <property type="entry name" value="TipAS_dom"/>
</dbReference>
<name>A0A9Q4B3V4_SALAG</name>
<keyword evidence="4" id="KW-0804">Transcription</keyword>
<dbReference type="PROSITE" id="PS50937">
    <property type="entry name" value="HTH_MERR_2"/>
    <property type="match status" value="1"/>
</dbReference>
<dbReference type="PANTHER" id="PTHR30204:SF90">
    <property type="entry name" value="HTH-TYPE TRANSCRIPTIONAL ACTIVATOR MTA"/>
    <property type="match status" value="1"/>
</dbReference>